<proteinExistence type="predicted"/>
<dbReference type="InterPro" id="IPR016024">
    <property type="entry name" value="ARM-type_fold"/>
</dbReference>
<dbReference type="AlphaFoldDB" id="A0A5P1EPS9"/>
<dbReference type="InterPro" id="IPR011989">
    <property type="entry name" value="ARM-like"/>
</dbReference>
<keyword evidence="2" id="KW-1185">Reference proteome</keyword>
<name>A0A5P1EPS9_ASPOF</name>
<protein>
    <submittedName>
        <fullName evidence="1">Uncharacterized protein</fullName>
    </submittedName>
</protein>
<dbReference type="Gramene" id="ONK67804">
    <property type="protein sequence ID" value="ONK67804"/>
    <property type="gene ID" value="A4U43_C05F3950"/>
</dbReference>
<accession>A0A5P1EPS9</accession>
<dbReference type="OrthoDB" id="18190at2759"/>
<dbReference type="Proteomes" id="UP000243459">
    <property type="component" value="Chromosome 5"/>
</dbReference>
<dbReference type="PANTHER" id="PTHR20938">
    <property type="entry name" value="INTEGRATOR COMPLEX SUBUNIT 4"/>
    <property type="match status" value="1"/>
</dbReference>
<dbReference type="PANTHER" id="PTHR20938:SF0">
    <property type="entry name" value="INTEGRATOR COMPLEX SUBUNIT 4"/>
    <property type="match status" value="1"/>
</dbReference>
<dbReference type="OMA" id="SMARDMS"/>
<dbReference type="Gene3D" id="1.25.10.10">
    <property type="entry name" value="Leucine-rich Repeat Variant"/>
    <property type="match status" value="2"/>
</dbReference>
<evidence type="ECO:0000313" key="2">
    <source>
        <dbReference type="Proteomes" id="UP000243459"/>
    </source>
</evidence>
<dbReference type="SUPFAM" id="SSF48371">
    <property type="entry name" value="ARM repeat"/>
    <property type="match status" value="1"/>
</dbReference>
<organism evidence="1 2">
    <name type="scientific">Asparagus officinalis</name>
    <name type="common">Garden asparagus</name>
    <dbReference type="NCBI Taxonomy" id="4686"/>
    <lineage>
        <taxon>Eukaryota</taxon>
        <taxon>Viridiplantae</taxon>
        <taxon>Streptophyta</taxon>
        <taxon>Embryophyta</taxon>
        <taxon>Tracheophyta</taxon>
        <taxon>Spermatophyta</taxon>
        <taxon>Magnoliopsida</taxon>
        <taxon>Liliopsida</taxon>
        <taxon>Asparagales</taxon>
        <taxon>Asparagaceae</taxon>
        <taxon>Asparagoideae</taxon>
        <taxon>Asparagus</taxon>
    </lineage>
</organism>
<gene>
    <name evidence="1" type="ORF">A4U43_C05F3950</name>
</gene>
<reference evidence="2" key="1">
    <citation type="journal article" date="2017" name="Nat. Commun.">
        <title>The asparagus genome sheds light on the origin and evolution of a young Y chromosome.</title>
        <authorList>
            <person name="Harkess A."/>
            <person name="Zhou J."/>
            <person name="Xu C."/>
            <person name="Bowers J.E."/>
            <person name="Van der Hulst R."/>
            <person name="Ayyampalayam S."/>
            <person name="Mercati F."/>
            <person name="Riccardi P."/>
            <person name="McKain M.R."/>
            <person name="Kakrana A."/>
            <person name="Tang H."/>
            <person name="Ray J."/>
            <person name="Groenendijk J."/>
            <person name="Arikit S."/>
            <person name="Mathioni S.M."/>
            <person name="Nakano M."/>
            <person name="Shan H."/>
            <person name="Telgmann-Rauber A."/>
            <person name="Kanno A."/>
            <person name="Yue Z."/>
            <person name="Chen H."/>
            <person name="Li W."/>
            <person name="Chen Y."/>
            <person name="Xu X."/>
            <person name="Zhang Y."/>
            <person name="Luo S."/>
            <person name="Chen H."/>
            <person name="Gao J."/>
            <person name="Mao Z."/>
            <person name="Pires J.C."/>
            <person name="Luo M."/>
            <person name="Kudrna D."/>
            <person name="Wing R.A."/>
            <person name="Meyers B.C."/>
            <person name="Yi K."/>
            <person name="Kong H."/>
            <person name="Lavrijsen P."/>
            <person name="Sunseri F."/>
            <person name="Falavigna A."/>
            <person name="Ye Y."/>
            <person name="Leebens-Mack J.H."/>
            <person name="Chen G."/>
        </authorList>
    </citation>
    <scope>NUCLEOTIDE SEQUENCE [LARGE SCALE GENOMIC DNA]</scope>
    <source>
        <strain evidence="2">cv. DH0086</strain>
    </source>
</reference>
<dbReference type="GO" id="GO:0005768">
    <property type="term" value="C:endosome"/>
    <property type="evidence" value="ECO:0007669"/>
    <property type="project" value="TreeGrafter"/>
</dbReference>
<sequence>MEQLLLKKLQALTPLPSSDLKTLTLARSLLTNPNSSPSTLDSATKTLIQTLDSRRQDSSFARHVIKVIGDAASVHRSLVPLAIQVIRPFLNGDDGVPADALAVFDSLGEYDLLDEELVISLASSPIVSVRLRIVEILGSNLDMLGLELMMRVLLGLSTDIYPSVRNSAVRALVGLLKRDGLNLKCVYDRGVELLRDEDELVRLAAVKLVSECARLFAVGEAGGARELINVIFVQLCWMARDMNLKVRLEAFIALGGVRLVSEGVLLQSLSKKILGSKSEGSSLTECIVKEYKCPMSCAAGAFVHGIEDEFHEVRTAACKSLGMLSRFSIRFAENALNLLMDMLNDDVLAVRLQTLQNLFHMATRGRLTIQEKHMQMFLGSLADSNAVIRHAAREVLRLMKLPKLEMFIAAVDDLIENLMMHPEEEEDIFSALFFIGNNHGNFTAKRVQGFEVEIAPFCKGELGLDCPQVAALLVLAFSLSCSGQPKFDVPPTVFAYALPLFGKISRALKHVMHPDFLLVHLCNLSGMPFPARTLNFNNAGLLSCIAEEGISNHTKCTGPLCSSSWPIETSEISFQQDPFDPSETSTSLELSRQKVSCLDENNIQSVKLLFKAATEIWLLIQSQRTHKARRMLRSSKEELEMIGWNADGRIAALLAFASYHVEVIQLLAEIWEQLKPRHVICMNTLDLLLKKLDCCLKRLRYSFSGFSREEECHILELTLLAYVLKVYQVGTCSCLVLNKLQAAFSCLECLTEEGQLKHSSFYEELKRAYIEQTTTEVPKPFPVQKLLELFSLEQFPLAGGFKHIKAELLVTGNNSENPLLYVSGLPVGITFQITLYNVSNKNTLWLQMAVGQSGQFVFLDLCKFAGSDATRTCTVNLPFYETPKVPSFLLRACICMECKDEVVIDCKKGQGPKYDVTLLSEEIDVYLAQIRNR</sequence>
<dbReference type="EMBL" id="CM007385">
    <property type="protein sequence ID" value="ONK67804.1"/>
    <property type="molecule type" value="Genomic_DNA"/>
</dbReference>
<dbReference type="GO" id="GO:0010496">
    <property type="term" value="P:intercellular transport"/>
    <property type="evidence" value="ECO:0007669"/>
    <property type="project" value="TreeGrafter"/>
</dbReference>
<evidence type="ECO:0000313" key="1">
    <source>
        <dbReference type="EMBL" id="ONK67804.1"/>
    </source>
</evidence>